<dbReference type="RefSeq" id="WP_015487388.1">
    <property type="nucleotide sequence ID" value="NC_020888.1"/>
</dbReference>
<dbReference type="eggNOG" id="COG0451">
    <property type="taxonomic scope" value="Bacteria"/>
</dbReference>
<dbReference type="PANTHER" id="PTHR43245:SF58">
    <property type="entry name" value="BLL5923 PROTEIN"/>
    <property type="match status" value="1"/>
</dbReference>
<dbReference type="GeneID" id="79177071"/>
<evidence type="ECO:0000313" key="3">
    <source>
        <dbReference type="Proteomes" id="UP000011866"/>
    </source>
</evidence>
<dbReference type="Proteomes" id="UP000011866">
    <property type="component" value="Chromosome"/>
</dbReference>
<reference evidence="2 3" key="1">
    <citation type="journal article" date="2013" name="Genome Announc.">
        <title>Genome Sequence of Thalassolituus oleivorans MIL-1 (DSM 14913T).</title>
        <authorList>
            <person name="Golyshin P.N."/>
            <person name="Werner J."/>
            <person name="Chernikova T.N."/>
            <person name="Tran H."/>
            <person name="Ferrer M."/>
            <person name="Yakimov M.M."/>
            <person name="Teeling H."/>
            <person name="Golyshina O.V."/>
        </authorList>
    </citation>
    <scope>NUCLEOTIDE SEQUENCE [LARGE SCALE GENOMIC DNA]</scope>
    <source>
        <strain evidence="2 3">MIL-1</strain>
    </source>
</reference>
<dbReference type="HOGENOM" id="CLU_007383_6_1_6"/>
<dbReference type="AlphaFoldDB" id="M5E5C0"/>
<dbReference type="Gene3D" id="3.40.50.720">
    <property type="entry name" value="NAD(P)-binding Rossmann-like Domain"/>
    <property type="match status" value="1"/>
</dbReference>
<evidence type="ECO:0000313" key="2">
    <source>
        <dbReference type="EMBL" id="CCU72670.1"/>
    </source>
</evidence>
<feature type="domain" description="NAD-dependent epimerase/dehydratase" evidence="1">
    <location>
        <begin position="3"/>
        <end position="224"/>
    </location>
</feature>
<organism evidence="2 3">
    <name type="scientific">Thalassolituus oleivorans MIL-1</name>
    <dbReference type="NCBI Taxonomy" id="1298593"/>
    <lineage>
        <taxon>Bacteria</taxon>
        <taxon>Pseudomonadati</taxon>
        <taxon>Pseudomonadota</taxon>
        <taxon>Gammaproteobacteria</taxon>
        <taxon>Oceanospirillales</taxon>
        <taxon>Oceanospirillaceae</taxon>
        <taxon>Thalassolituus</taxon>
    </lineage>
</organism>
<dbReference type="InterPro" id="IPR036291">
    <property type="entry name" value="NAD(P)-bd_dom_sf"/>
</dbReference>
<evidence type="ECO:0000259" key="1">
    <source>
        <dbReference type="Pfam" id="PF01370"/>
    </source>
</evidence>
<dbReference type="InterPro" id="IPR050177">
    <property type="entry name" value="Lipid_A_modif_metabolic_enz"/>
</dbReference>
<name>M5E5C0_9GAMM</name>
<dbReference type="PATRIC" id="fig|1298593.3.peg.2175"/>
<accession>M5E5C0</accession>
<dbReference type="CDD" id="cd05232">
    <property type="entry name" value="UDP_G4E_4_SDR_e"/>
    <property type="match status" value="1"/>
</dbReference>
<dbReference type="PANTHER" id="PTHR43245">
    <property type="entry name" value="BIFUNCTIONAL POLYMYXIN RESISTANCE PROTEIN ARNA"/>
    <property type="match status" value="1"/>
</dbReference>
<protein>
    <submittedName>
        <fullName evidence="2">Nucleoside-diphosphate-sugar epimerase</fullName>
    </submittedName>
</protein>
<gene>
    <name evidence="2" type="ORF">TOL_2268</name>
</gene>
<dbReference type="InterPro" id="IPR001509">
    <property type="entry name" value="Epimerase_deHydtase"/>
</dbReference>
<sequence length="318" mass="34870">MYLVTGANGFLGRHLTAGLLAAHIDFVGAIRVLPDDFDRDSNLVAVDRIDENTNWSQILLDIDVVIHLAARTCVVRGSDAAALRDVRCVNVEGTLNLARQAAAAGVRRFVFVSSIKVNGENTNGRPPFTEYDAPNPLDAYGISKLEAEIGLRELATSTGLEVVIIRPPLVYGAGVRANFLSLLKLADSRIPLPFSLVSNVRSMIYVENLVDFIILCCTHPKATSQTFLVADQKSLSLAELMTLIRTSMGRKTQLWPLPSFLFRLFGVILGKSKIVDRLVGNLEVDSSYAMKLLNWSPPFSVEQGIKVTVDAFIQGDRR</sequence>
<keyword evidence="3" id="KW-1185">Reference proteome</keyword>
<dbReference type="STRING" id="187493.CN03_06930"/>
<dbReference type="EMBL" id="HF680312">
    <property type="protein sequence ID" value="CCU72670.1"/>
    <property type="molecule type" value="Genomic_DNA"/>
</dbReference>
<proteinExistence type="predicted"/>
<dbReference type="SUPFAM" id="SSF51735">
    <property type="entry name" value="NAD(P)-binding Rossmann-fold domains"/>
    <property type="match status" value="1"/>
</dbReference>
<dbReference type="KEGG" id="tol:TOL_2268"/>
<dbReference type="Pfam" id="PF01370">
    <property type="entry name" value="Epimerase"/>
    <property type="match status" value="1"/>
</dbReference>